<evidence type="ECO:0000313" key="1">
    <source>
        <dbReference type="EMBL" id="WOD18666.1"/>
    </source>
</evidence>
<name>A0ABZ0EPZ5_9BURK</name>
<evidence type="ECO:0000313" key="2">
    <source>
        <dbReference type="Proteomes" id="UP001302652"/>
    </source>
</evidence>
<dbReference type="RefSeq" id="WP_317020922.1">
    <property type="nucleotide sequence ID" value="NZ_CP136513.1"/>
</dbReference>
<reference evidence="1 2" key="1">
    <citation type="submission" date="2023-10" db="EMBL/GenBank/DDBJ databases">
        <title>Surface-active antibiotics is a multifunctional adaptation for post-fire microbes.</title>
        <authorList>
            <person name="Liu M.D."/>
            <person name="Du Y."/>
            <person name="Koupaei S.K."/>
            <person name="Kim N.R."/>
            <person name="Zhang W."/>
            <person name="Traxler M.F."/>
        </authorList>
    </citation>
    <scope>NUCLEOTIDE SEQUENCE [LARGE SCALE GENOMIC DNA]</scope>
    <source>
        <strain evidence="1 2">F3</strain>
    </source>
</reference>
<gene>
    <name evidence="1" type="ORF">RW095_38870</name>
</gene>
<sequence length="63" mass="6693">MCFGNPDAILAGILGAKPLESNDLGHTVLDDFEHFCAYTGCSVERIGPEAFAWAKLAFVSACT</sequence>
<protein>
    <submittedName>
        <fullName evidence="1">Uncharacterized protein</fullName>
    </submittedName>
</protein>
<dbReference type="Proteomes" id="UP001302652">
    <property type="component" value="Chromosome 1"/>
</dbReference>
<dbReference type="EMBL" id="CP136513">
    <property type="protein sequence ID" value="WOD18666.1"/>
    <property type="molecule type" value="Genomic_DNA"/>
</dbReference>
<accession>A0ABZ0EPZ5</accession>
<keyword evidence="2" id="KW-1185">Reference proteome</keyword>
<organism evidence="1 2">
    <name type="scientific">Paraburkholderia kirstenboschensis</name>
    <dbReference type="NCBI Taxonomy" id="1245436"/>
    <lineage>
        <taxon>Bacteria</taxon>
        <taxon>Pseudomonadati</taxon>
        <taxon>Pseudomonadota</taxon>
        <taxon>Betaproteobacteria</taxon>
        <taxon>Burkholderiales</taxon>
        <taxon>Burkholderiaceae</taxon>
        <taxon>Paraburkholderia</taxon>
    </lineage>
</organism>
<proteinExistence type="predicted"/>